<keyword evidence="4" id="KW-1185">Reference proteome</keyword>
<reference evidence="3" key="2">
    <citation type="submission" date="2023-01" db="EMBL/GenBank/DDBJ databases">
        <authorList>
            <person name="Sun Q."/>
            <person name="Evtushenko L."/>
        </authorList>
    </citation>
    <scope>NUCLEOTIDE SEQUENCE</scope>
    <source>
        <strain evidence="3">VKM B-1499</strain>
    </source>
</reference>
<comment type="caution">
    <text evidence="3">The sequence shown here is derived from an EMBL/GenBank/DDBJ whole genome shotgun (WGS) entry which is preliminary data.</text>
</comment>
<sequence>MILAVTFVAAAFFVAPIADAATCQPEPPAAHALVDHDPAEGDHTGGKDHGICSHGHCHHTAAARTAVGEDLPLQAFDRPLHALPLSDLFGSIAPDGLKRPPRA</sequence>
<accession>A0ABQ5T8U9</accession>
<feature type="compositionally biased region" description="Basic and acidic residues" evidence="1">
    <location>
        <begin position="33"/>
        <end position="51"/>
    </location>
</feature>
<keyword evidence="2" id="KW-0732">Signal</keyword>
<organism evidence="3 4">
    <name type="scientific">Brevundimonas intermedia</name>
    <dbReference type="NCBI Taxonomy" id="74315"/>
    <lineage>
        <taxon>Bacteria</taxon>
        <taxon>Pseudomonadati</taxon>
        <taxon>Pseudomonadota</taxon>
        <taxon>Alphaproteobacteria</taxon>
        <taxon>Caulobacterales</taxon>
        <taxon>Caulobacteraceae</taxon>
        <taxon>Brevundimonas</taxon>
    </lineage>
</organism>
<protein>
    <recommendedName>
        <fullName evidence="5">DUF2946 domain-containing protein</fullName>
    </recommendedName>
</protein>
<feature type="chain" id="PRO_5046853778" description="DUF2946 domain-containing protein" evidence="2">
    <location>
        <begin position="21"/>
        <end position="103"/>
    </location>
</feature>
<evidence type="ECO:0000313" key="4">
    <source>
        <dbReference type="Proteomes" id="UP001143509"/>
    </source>
</evidence>
<dbReference type="Proteomes" id="UP001143509">
    <property type="component" value="Unassembled WGS sequence"/>
</dbReference>
<feature type="signal peptide" evidence="2">
    <location>
        <begin position="1"/>
        <end position="20"/>
    </location>
</feature>
<reference evidence="3" key="1">
    <citation type="journal article" date="2014" name="Int. J. Syst. Evol. Microbiol.">
        <title>Complete genome of a new Firmicutes species belonging to the dominant human colonic microbiota ('Ruminococcus bicirculans') reveals two chromosomes and a selective capacity to utilize plant glucans.</title>
        <authorList>
            <consortium name="NISC Comparative Sequencing Program"/>
            <person name="Wegmann U."/>
            <person name="Louis P."/>
            <person name="Goesmann A."/>
            <person name="Henrissat B."/>
            <person name="Duncan S.H."/>
            <person name="Flint H.J."/>
        </authorList>
    </citation>
    <scope>NUCLEOTIDE SEQUENCE</scope>
    <source>
        <strain evidence="3">VKM B-1499</strain>
    </source>
</reference>
<dbReference type="EMBL" id="BSFD01000002">
    <property type="protein sequence ID" value="GLK47788.1"/>
    <property type="molecule type" value="Genomic_DNA"/>
</dbReference>
<name>A0ABQ5T8U9_9CAUL</name>
<evidence type="ECO:0000256" key="2">
    <source>
        <dbReference type="SAM" id="SignalP"/>
    </source>
</evidence>
<evidence type="ECO:0000256" key="1">
    <source>
        <dbReference type="SAM" id="MobiDB-lite"/>
    </source>
</evidence>
<gene>
    <name evidence="3" type="ORF">GCM10017620_07610</name>
</gene>
<evidence type="ECO:0000313" key="3">
    <source>
        <dbReference type="EMBL" id="GLK47788.1"/>
    </source>
</evidence>
<evidence type="ECO:0008006" key="5">
    <source>
        <dbReference type="Google" id="ProtNLM"/>
    </source>
</evidence>
<proteinExistence type="predicted"/>
<feature type="region of interest" description="Disordered" evidence="1">
    <location>
        <begin position="28"/>
        <end position="54"/>
    </location>
</feature>